<organism evidence="2">
    <name type="scientific">marine metagenome</name>
    <dbReference type="NCBI Taxonomy" id="408172"/>
    <lineage>
        <taxon>unclassified sequences</taxon>
        <taxon>metagenomes</taxon>
        <taxon>ecological metagenomes</taxon>
    </lineage>
</organism>
<gene>
    <name evidence="2" type="ORF">METZ01_LOCUS65099</name>
</gene>
<name>A0A381T7V4_9ZZZZ</name>
<dbReference type="EMBL" id="UINC01004159">
    <property type="protein sequence ID" value="SVA12245.1"/>
    <property type="molecule type" value="Genomic_DNA"/>
</dbReference>
<evidence type="ECO:0000256" key="1">
    <source>
        <dbReference type="SAM" id="Coils"/>
    </source>
</evidence>
<dbReference type="AlphaFoldDB" id="A0A381T7V4"/>
<evidence type="ECO:0000313" key="2">
    <source>
        <dbReference type="EMBL" id="SVA12245.1"/>
    </source>
</evidence>
<sequence>MSNNQLNIYYRKEAEEQLKFEYEQEISKINTKNNQEKQKIINSTKKEINDKYQNEDKTLKNKYISKLEIEYANIEKEFENILEIFDKETDKLTISMNDEKLTENIIITNYKNNEEYQQKIRDTLRNYKRDLRKIKHERRTLRRNLINDIIELKQEKKENAKIEIDKKYNEIFTEQKLIKNNSINNKILKINRIWDDILKANINSFNNKWKINKEEKIQTIITQLINKNKSRIINKFSQFNQSTIIDMTETLNNRLLTDWKIEKEKKIKYKLRNLDVSIKSLKNNILKEWKIKEENINQKYDTELHNKLLEIDNSIEKYNNTTIQNYKNSILNTIEISIVSLDRNDFQTEEEYAKKLRDEERQKNHELRKMKKNLRKNKIIPGDIKKQLEIYKKERIKEKSSIKEKYKNQKLYDIRNLLQKRDDNIIYEVKKLTEKLTSQAEQEVDILKESWISKKKEECILLNKVQDNNILEIQIIKLNEQLRTKNSIINELQQKTEKLLKENKQFQTEITKLNKYITQYKKDKDFVDKLKVKYMEKENLKTKNQEKIPQNVVNQTQEVDNSLRTLTAKKKSSKIVSKIGQKNKKEMEKKLLMKMTLREKGPLFEHNYICTGIYREETDFEILIKAKNNVIIHLKFDSKSNFVNIIASDTNISLSCILEKDTYYEVIFAFNNKNITININNTPLGTYELCEQLLEDIIVRIKSTKSIFYHQYIKFIN</sequence>
<keyword evidence="1" id="KW-0175">Coiled coil</keyword>
<feature type="coiled-coil region" evidence="1">
    <location>
        <begin position="113"/>
        <end position="170"/>
    </location>
</feature>
<accession>A0A381T7V4</accession>
<protein>
    <submittedName>
        <fullName evidence="2">Uncharacterized protein</fullName>
    </submittedName>
</protein>
<feature type="coiled-coil region" evidence="1">
    <location>
        <begin position="475"/>
        <end position="509"/>
    </location>
</feature>
<reference evidence="2" key="1">
    <citation type="submission" date="2018-05" db="EMBL/GenBank/DDBJ databases">
        <authorList>
            <person name="Lanie J.A."/>
            <person name="Ng W.-L."/>
            <person name="Kazmierczak K.M."/>
            <person name="Andrzejewski T.M."/>
            <person name="Davidsen T.M."/>
            <person name="Wayne K.J."/>
            <person name="Tettelin H."/>
            <person name="Glass J.I."/>
            <person name="Rusch D."/>
            <person name="Podicherti R."/>
            <person name="Tsui H.-C.T."/>
            <person name="Winkler M.E."/>
        </authorList>
    </citation>
    <scope>NUCLEOTIDE SEQUENCE</scope>
</reference>
<proteinExistence type="predicted"/>